<dbReference type="PRINTS" id="PR01590">
    <property type="entry name" value="HTHFIS"/>
</dbReference>
<dbReference type="Gene3D" id="3.30.450.40">
    <property type="match status" value="1"/>
</dbReference>
<dbReference type="Pfam" id="PF01590">
    <property type="entry name" value="GAF"/>
    <property type="match status" value="1"/>
</dbReference>
<dbReference type="InterPro" id="IPR025943">
    <property type="entry name" value="Sigma_54_int_dom_ATP-bd_2"/>
</dbReference>
<dbReference type="SUPFAM" id="SSF46689">
    <property type="entry name" value="Homeodomain-like"/>
    <property type="match status" value="1"/>
</dbReference>
<dbReference type="InterPro" id="IPR003018">
    <property type="entry name" value="GAF"/>
</dbReference>
<dbReference type="PROSITE" id="PS00688">
    <property type="entry name" value="SIGMA54_INTERACT_3"/>
    <property type="match status" value="1"/>
</dbReference>
<organism evidence="7 8">
    <name type="scientific">Erwinia aphidicola</name>
    <dbReference type="NCBI Taxonomy" id="68334"/>
    <lineage>
        <taxon>Bacteria</taxon>
        <taxon>Pseudomonadati</taxon>
        <taxon>Pseudomonadota</taxon>
        <taxon>Gammaproteobacteria</taxon>
        <taxon>Enterobacterales</taxon>
        <taxon>Erwiniaceae</taxon>
        <taxon>Erwinia</taxon>
    </lineage>
</organism>
<keyword evidence="2" id="KW-0067">ATP-binding</keyword>
<keyword evidence="1" id="KW-0547">Nucleotide-binding</keyword>
<dbReference type="InterPro" id="IPR029016">
    <property type="entry name" value="GAF-like_dom_sf"/>
</dbReference>
<dbReference type="InterPro" id="IPR002197">
    <property type="entry name" value="HTH_Fis"/>
</dbReference>
<dbReference type="InterPro" id="IPR009057">
    <property type="entry name" value="Homeodomain-like_sf"/>
</dbReference>
<evidence type="ECO:0000313" key="8">
    <source>
        <dbReference type="Proteomes" id="UP001306592"/>
    </source>
</evidence>
<dbReference type="InterPro" id="IPR025944">
    <property type="entry name" value="Sigma_54_int_dom_CS"/>
</dbReference>
<dbReference type="RefSeq" id="WP_336203696.1">
    <property type="nucleotide sequence ID" value="NZ_JBANEI010000020.1"/>
</dbReference>
<proteinExistence type="predicted"/>
<keyword evidence="3" id="KW-0805">Transcription regulation</keyword>
<dbReference type="InterPro" id="IPR003593">
    <property type="entry name" value="AAA+_ATPase"/>
</dbReference>
<dbReference type="EMBL" id="JBANEI010000020">
    <property type="protein sequence ID" value="MEI2684090.1"/>
    <property type="molecule type" value="Genomic_DNA"/>
</dbReference>
<dbReference type="Gene3D" id="3.40.50.300">
    <property type="entry name" value="P-loop containing nucleotide triphosphate hydrolases"/>
    <property type="match status" value="1"/>
</dbReference>
<evidence type="ECO:0000313" key="7">
    <source>
        <dbReference type="EMBL" id="MEI2684090.1"/>
    </source>
</evidence>
<dbReference type="InterPro" id="IPR058031">
    <property type="entry name" value="AAA_lid_NorR"/>
</dbReference>
<feature type="domain" description="Sigma-54 factor interaction" evidence="6">
    <location>
        <begin position="343"/>
        <end position="564"/>
    </location>
</feature>
<evidence type="ECO:0000256" key="4">
    <source>
        <dbReference type="ARBA" id="ARBA00023125"/>
    </source>
</evidence>
<dbReference type="CDD" id="cd00009">
    <property type="entry name" value="AAA"/>
    <property type="match status" value="1"/>
</dbReference>
<evidence type="ECO:0000256" key="2">
    <source>
        <dbReference type="ARBA" id="ARBA00022840"/>
    </source>
</evidence>
<dbReference type="PROSITE" id="PS50045">
    <property type="entry name" value="SIGMA54_INTERACT_4"/>
    <property type="match status" value="1"/>
</dbReference>
<dbReference type="SUPFAM" id="SSF52540">
    <property type="entry name" value="P-loop containing nucleoside triphosphate hydrolases"/>
    <property type="match status" value="1"/>
</dbReference>
<dbReference type="InterPro" id="IPR002078">
    <property type="entry name" value="Sigma_54_int"/>
</dbReference>
<dbReference type="Proteomes" id="UP001306592">
    <property type="component" value="Unassembled WGS sequence"/>
</dbReference>
<gene>
    <name evidence="7" type="ORF">V8N49_20835</name>
</gene>
<dbReference type="PROSITE" id="PS00676">
    <property type="entry name" value="SIGMA54_INTERACT_2"/>
    <property type="match status" value="1"/>
</dbReference>
<dbReference type="SUPFAM" id="SSF55781">
    <property type="entry name" value="GAF domain-like"/>
    <property type="match status" value="1"/>
</dbReference>
<keyword evidence="4" id="KW-0238">DNA-binding</keyword>
<reference evidence="7 8" key="1">
    <citation type="submission" date="2024-02" db="EMBL/GenBank/DDBJ databases">
        <title>First report Erwinia aphidicola in onion in Chile.</title>
        <authorList>
            <person name="Valenzuela M."/>
            <person name="Pena M."/>
            <person name="Dutta B."/>
        </authorList>
    </citation>
    <scope>NUCLEOTIDE SEQUENCE [LARGE SCALE GENOMIC DNA]</scope>
    <source>
        <strain evidence="7 8">QCJ3A</strain>
    </source>
</reference>
<evidence type="ECO:0000256" key="5">
    <source>
        <dbReference type="ARBA" id="ARBA00023163"/>
    </source>
</evidence>
<dbReference type="InterPro" id="IPR027417">
    <property type="entry name" value="P-loop_NTPase"/>
</dbReference>
<protein>
    <submittedName>
        <fullName evidence="7">Sigma-54-dependent Fis family transcriptional regulator</fullName>
    </submittedName>
</protein>
<dbReference type="SMART" id="SM00382">
    <property type="entry name" value="AAA"/>
    <property type="match status" value="1"/>
</dbReference>
<dbReference type="Gene3D" id="1.10.10.60">
    <property type="entry name" value="Homeodomain-like"/>
    <property type="match status" value="1"/>
</dbReference>
<dbReference type="Pfam" id="PF00158">
    <property type="entry name" value="Sigma54_activat"/>
    <property type="match status" value="1"/>
</dbReference>
<evidence type="ECO:0000259" key="6">
    <source>
        <dbReference type="PROSITE" id="PS50045"/>
    </source>
</evidence>
<comment type="caution">
    <text evidence="7">The sequence shown here is derived from an EMBL/GenBank/DDBJ whole genome shotgun (WGS) entry which is preliminary data.</text>
</comment>
<dbReference type="PANTHER" id="PTHR32071:SF77">
    <property type="entry name" value="TRANSCRIPTIONAL REGULATORY PROTEIN"/>
    <property type="match status" value="1"/>
</dbReference>
<sequence length="648" mass="71627">MNQSQREHIATVMESLSPGAQRRHLRQHDQTIRDSWQRCVEFHGLDPSRMQEARILPYNELREHRENLEEFRRIARHGLGVLYQQIAQAGYVVLLNDASGVTVDYLGDAGSEISLRRAGLFFGAQWSEAWAGTCAVGTALATGKALTVHQADHFDATHIPLTCSAVPLFDPQGQLNAILDISALTSPQSKSSQQLALQIARLSAHQIENAWFEHRHRSDWVLKLSPSSSFVEVSPDFLIAFDASGRLVGHNHRAQRMLEHELGITAPSPHSRSTLIGMPIEQLFNTAIDSLPDWLASANGRQGTLERINSGERLYVTAVQPARRPPRRVMTAQLALPQPLAALSGGDAALQQQLQRAARLLNAPLHLVVHGETGCGKEVFARAFHQASARRARPFIAVNCAAIAPTLIESELFGHLPGSFSGAGSKAKRGLVQEADGGTLFLDEIGDMPLEMQTRLLRVLAEQEVLPVGATRPLPVDISVISASHHALDKLVEQGRFRADLFYRLQGARISLPPLRARSDLDWLVARLLAGRAELTPQARTRLHQHAWPGNLRELRNVLDYAAAVCDGGRIEVDDLPETLKAHADDPRTQPDPQEATDLPPQAQLLMQQLHAARWNHSAVARQLGISRMTLYRRMQRYGIRSPNKGGR</sequence>
<dbReference type="Pfam" id="PF25601">
    <property type="entry name" value="AAA_lid_14"/>
    <property type="match status" value="1"/>
</dbReference>
<keyword evidence="8" id="KW-1185">Reference proteome</keyword>
<name>A0ABU8DKP8_ERWAP</name>
<keyword evidence="5" id="KW-0804">Transcription</keyword>
<dbReference type="Gene3D" id="1.10.8.60">
    <property type="match status" value="1"/>
</dbReference>
<accession>A0ABU8DKP8</accession>
<dbReference type="PANTHER" id="PTHR32071">
    <property type="entry name" value="TRANSCRIPTIONAL REGULATORY PROTEIN"/>
    <property type="match status" value="1"/>
</dbReference>
<evidence type="ECO:0000256" key="3">
    <source>
        <dbReference type="ARBA" id="ARBA00023015"/>
    </source>
</evidence>
<evidence type="ECO:0000256" key="1">
    <source>
        <dbReference type="ARBA" id="ARBA00022741"/>
    </source>
</evidence>
<dbReference type="Pfam" id="PF02954">
    <property type="entry name" value="HTH_8"/>
    <property type="match status" value="1"/>
</dbReference>